<dbReference type="PANTHER" id="PTHR42872:SF3">
    <property type="entry name" value="PROTEIN-GLUTAMATE METHYLESTERASE_PROTEIN-GLUTAMINE GLUTAMINASE 1"/>
    <property type="match status" value="1"/>
</dbReference>
<dbReference type="Gene3D" id="3.40.50.180">
    <property type="entry name" value="Methylesterase CheB, C-terminal domain"/>
    <property type="match status" value="1"/>
</dbReference>
<keyword evidence="3" id="KW-0963">Cytoplasm</keyword>
<evidence type="ECO:0000256" key="3">
    <source>
        <dbReference type="HAMAP-Rule" id="MF_00099"/>
    </source>
</evidence>
<dbReference type="EMBL" id="JACHFR010000002">
    <property type="protein sequence ID" value="MBB5218606.1"/>
    <property type="molecule type" value="Genomic_DNA"/>
</dbReference>
<dbReference type="InterPro" id="IPR001789">
    <property type="entry name" value="Sig_transdc_resp-reg_receiver"/>
</dbReference>
<comment type="subcellular location">
    <subcellularLocation>
        <location evidence="3">Cytoplasm</location>
    </subcellularLocation>
</comment>
<dbReference type="InterPro" id="IPR008248">
    <property type="entry name" value="CheB-like"/>
</dbReference>
<evidence type="ECO:0000313" key="8">
    <source>
        <dbReference type="EMBL" id="MBB5218606.1"/>
    </source>
</evidence>
<dbReference type="Pfam" id="PF01339">
    <property type="entry name" value="CheB_methylest"/>
    <property type="match status" value="1"/>
</dbReference>
<comment type="catalytic activity">
    <reaction evidence="2 3">
        <text>[protein]-L-glutamate 5-O-methyl ester + H2O = L-glutamyl-[protein] + methanol + H(+)</text>
        <dbReference type="Rhea" id="RHEA:23236"/>
        <dbReference type="Rhea" id="RHEA-COMP:10208"/>
        <dbReference type="Rhea" id="RHEA-COMP:10311"/>
        <dbReference type="ChEBI" id="CHEBI:15377"/>
        <dbReference type="ChEBI" id="CHEBI:15378"/>
        <dbReference type="ChEBI" id="CHEBI:17790"/>
        <dbReference type="ChEBI" id="CHEBI:29973"/>
        <dbReference type="ChEBI" id="CHEBI:82795"/>
        <dbReference type="EC" id="3.1.1.61"/>
    </reaction>
</comment>
<organism evidence="8 9">
    <name type="scientific">Treponema rectale</name>
    <dbReference type="NCBI Taxonomy" id="744512"/>
    <lineage>
        <taxon>Bacteria</taxon>
        <taxon>Pseudomonadati</taxon>
        <taxon>Spirochaetota</taxon>
        <taxon>Spirochaetia</taxon>
        <taxon>Spirochaetales</taxon>
        <taxon>Treponemataceae</taxon>
        <taxon>Treponema</taxon>
    </lineage>
</organism>
<dbReference type="GO" id="GO:0050568">
    <property type="term" value="F:protein-glutamine glutaminase activity"/>
    <property type="evidence" value="ECO:0007669"/>
    <property type="project" value="UniProtKB-UniRule"/>
</dbReference>
<keyword evidence="1 3" id="KW-0378">Hydrolase</keyword>
<dbReference type="InterPro" id="IPR011006">
    <property type="entry name" value="CheY-like_superfamily"/>
</dbReference>
<gene>
    <name evidence="3" type="primary">cheB</name>
    <name evidence="8" type="ORF">HNP77_000975</name>
</gene>
<evidence type="ECO:0000259" key="6">
    <source>
        <dbReference type="PROSITE" id="PS50110"/>
    </source>
</evidence>
<accession>A0A840SFA5</accession>
<dbReference type="SUPFAM" id="SSF52738">
    <property type="entry name" value="Methylesterase CheB, C-terminal domain"/>
    <property type="match status" value="1"/>
</dbReference>
<dbReference type="GO" id="GO:0008984">
    <property type="term" value="F:protein-glutamate methylesterase activity"/>
    <property type="evidence" value="ECO:0007669"/>
    <property type="project" value="UniProtKB-UniRule"/>
</dbReference>
<dbReference type="NCBIfam" id="NF001965">
    <property type="entry name" value="PRK00742.1"/>
    <property type="match status" value="1"/>
</dbReference>
<feature type="active site" evidence="3 4">
    <location>
        <position position="213"/>
    </location>
</feature>
<dbReference type="HAMAP" id="MF_00099">
    <property type="entry name" value="CheB_chemtxs"/>
    <property type="match status" value="1"/>
</dbReference>
<feature type="modified residue" description="4-aspartylphosphate" evidence="3 5">
    <location>
        <position position="56"/>
    </location>
</feature>
<dbReference type="PIRSF" id="PIRSF000876">
    <property type="entry name" value="RR_chemtxs_CheB"/>
    <property type="match status" value="1"/>
</dbReference>
<reference evidence="8 9" key="1">
    <citation type="submission" date="2020-08" db="EMBL/GenBank/DDBJ databases">
        <title>Genomic Encyclopedia of Type Strains, Phase IV (KMG-IV): sequencing the most valuable type-strain genomes for metagenomic binning, comparative biology and taxonomic classification.</title>
        <authorList>
            <person name="Goeker M."/>
        </authorList>
    </citation>
    <scope>NUCLEOTIDE SEQUENCE [LARGE SCALE GENOMIC DNA]</scope>
    <source>
        <strain evidence="8 9">DSM 103679</strain>
    </source>
</reference>
<dbReference type="Gene3D" id="3.40.50.2300">
    <property type="match status" value="1"/>
</dbReference>
<evidence type="ECO:0000256" key="4">
    <source>
        <dbReference type="PROSITE-ProRule" id="PRU00050"/>
    </source>
</evidence>
<name>A0A840SFA5_9SPIR</name>
<feature type="active site" evidence="3 4">
    <location>
        <position position="240"/>
    </location>
</feature>
<feature type="domain" description="CheB-type methylesterase" evidence="7">
    <location>
        <begin position="202"/>
        <end position="387"/>
    </location>
</feature>
<sequence>MDNIEVLVCDDSALMRNLISRIIDSTDGMTTIGTAMNGKFCLQKIPQLKPDLILLDIEMPEMTGVQFLEERKKQGIDIPVVILSSIATKGAAVTMQCLDLGASDFITKPGGSTSSNISSITSSIIEKIASYGSRYARRKGKQIYPIEAFMQQAKLKEATDAAIKTGLLDKINPQATKVSELPPTLWQPKKKEPQTITPEREPGPIDIVAIGISTGGPNALREVLAKIDPKFPKPILIVQHMPAGFTKEFASSLDRICPLNVKEAEDGDLIHPGQVYVAPGDYHIKVEKSTLCNVIRLSQEPQRNGHRPSADVLFESVAKMYKNRALGVIMTGMGKDGAVELAEMRKQGAWTLGQDEKSAIVYGMPRAAFELGAVQKQVSLEDMASEMNKLLAEHASH</sequence>
<evidence type="ECO:0000313" key="9">
    <source>
        <dbReference type="Proteomes" id="UP000578697"/>
    </source>
</evidence>
<protein>
    <recommendedName>
        <fullName evidence="3">Protein-glutamate methylesterase/protein-glutamine glutaminase</fullName>
        <ecNumber evidence="3">3.1.1.61</ecNumber>
        <ecNumber evidence="3">3.5.1.44</ecNumber>
    </recommendedName>
</protein>
<evidence type="ECO:0000256" key="2">
    <source>
        <dbReference type="ARBA" id="ARBA00048267"/>
    </source>
</evidence>
<dbReference type="GO" id="GO:0000156">
    <property type="term" value="F:phosphorelay response regulator activity"/>
    <property type="evidence" value="ECO:0007669"/>
    <property type="project" value="InterPro"/>
</dbReference>
<comment type="PTM">
    <text evidence="3">Phosphorylated by CheA. Phosphorylation of the N-terminal regulatory domain activates the methylesterase activity.</text>
</comment>
<dbReference type="EC" id="3.1.1.61" evidence="3"/>
<comment type="function">
    <text evidence="3">Involved in chemotaxis. Part of a chemotaxis signal transduction system that modulates chemotaxis in response to various stimuli. Catalyzes the demethylation of specific methylglutamate residues introduced into the chemoreceptors (methyl-accepting chemotaxis proteins or MCP) by CheR. Also mediates the irreversible deamidation of specific glutamine residues to glutamic acid.</text>
</comment>
<feature type="active site" evidence="3 4">
    <location>
        <position position="336"/>
    </location>
</feature>
<dbReference type="AlphaFoldDB" id="A0A840SFA5"/>
<dbReference type="PANTHER" id="PTHR42872">
    <property type="entry name" value="PROTEIN-GLUTAMATE METHYLESTERASE/PROTEIN-GLUTAMINE GLUTAMINASE"/>
    <property type="match status" value="1"/>
</dbReference>
<dbReference type="InterPro" id="IPR035909">
    <property type="entry name" value="CheB_C"/>
</dbReference>
<comment type="caution">
    <text evidence="8">The sequence shown here is derived from an EMBL/GenBank/DDBJ whole genome shotgun (WGS) entry which is preliminary data.</text>
</comment>
<comment type="domain">
    <text evidence="3">Contains a C-terminal catalytic domain, and an N-terminal region which modulates catalytic activity.</text>
</comment>
<feature type="domain" description="Response regulatory" evidence="6">
    <location>
        <begin position="5"/>
        <end position="123"/>
    </location>
</feature>
<dbReference type="CDD" id="cd16432">
    <property type="entry name" value="CheB_Rec"/>
    <property type="match status" value="1"/>
</dbReference>
<evidence type="ECO:0000259" key="7">
    <source>
        <dbReference type="PROSITE" id="PS50122"/>
    </source>
</evidence>
<dbReference type="SMART" id="SM00448">
    <property type="entry name" value="REC"/>
    <property type="match status" value="1"/>
</dbReference>
<dbReference type="EC" id="3.5.1.44" evidence="3"/>
<dbReference type="InterPro" id="IPR000673">
    <property type="entry name" value="Sig_transdc_resp-reg_Me-estase"/>
</dbReference>
<keyword evidence="3 4" id="KW-0145">Chemotaxis</keyword>
<dbReference type="PROSITE" id="PS50110">
    <property type="entry name" value="RESPONSE_REGULATORY"/>
    <property type="match status" value="1"/>
</dbReference>
<proteinExistence type="inferred from homology"/>
<dbReference type="Proteomes" id="UP000578697">
    <property type="component" value="Unassembled WGS sequence"/>
</dbReference>
<dbReference type="SUPFAM" id="SSF52172">
    <property type="entry name" value="CheY-like"/>
    <property type="match status" value="1"/>
</dbReference>
<dbReference type="RefSeq" id="WP_184652054.1">
    <property type="nucleotide sequence ID" value="NZ_JACHFR010000002.1"/>
</dbReference>
<dbReference type="GO" id="GO:0005737">
    <property type="term" value="C:cytoplasm"/>
    <property type="evidence" value="ECO:0007669"/>
    <property type="project" value="UniProtKB-SubCell"/>
</dbReference>
<dbReference type="GO" id="GO:0006935">
    <property type="term" value="P:chemotaxis"/>
    <property type="evidence" value="ECO:0007669"/>
    <property type="project" value="UniProtKB-UniRule"/>
</dbReference>
<comment type="catalytic activity">
    <reaction evidence="3">
        <text>L-glutaminyl-[protein] + H2O = L-glutamyl-[protein] + NH4(+)</text>
        <dbReference type="Rhea" id="RHEA:16441"/>
        <dbReference type="Rhea" id="RHEA-COMP:10207"/>
        <dbReference type="Rhea" id="RHEA-COMP:10208"/>
        <dbReference type="ChEBI" id="CHEBI:15377"/>
        <dbReference type="ChEBI" id="CHEBI:28938"/>
        <dbReference type="ChEBI" id="CHEBI:29973"/>
        <dbReference type="ChEBI" id="CHEBI:30011"/>
        <dbReference type="EC" id="3.5.1.44"/>
    </reaction>
</comment>
<dbReference type="CDD" id="cd17541">
    <property type="entry name" value="REC_CheB-like"/>
    <property type="match status" value="1"/>
</dbReference>
<comment type="similarity">
    <text evidence="3">Belongs to the CheB family.</text>
</comment>
<evidence type="ECO:0000256" key="1">
    <source>
        <dbReference type="ARBA" id="ARBA00022801"/>
    </source>
</evidence>
<keyword evidence="3 5" id="KW-0597">Phosphoprotein</keyword>
<keyword evidence="9" id="KW-1185">Reference proteome</keyword>
<dbReference type="Pfam" id="PF00072">
    <property type="entry name" value="Response_reg"/>
    <property type="match status" value="1"/>
</dbReference>
<evidence type="ECO:0000256" key="5">
    <source>
        <dbReference type="PROSITE-ProRule" id="PRU00169"/>
    </source>
</evidence>
<dbReference type="PROSITE" id="PS50122">
    <property type="entry name" value="CHEB"/>
    <property type="match status" value="1"/>
</dbReference>